<evidence type="ECO:0000256" key="9">
    <source>
        <dbReference type="ARBA" id="ARBA00022729"/>
    </source>
</evidence>
<dbReference type="CDD" id="cd11008">
    <property type="entry name" value="M35_deuterolysin_like"/>
    <property type="match status" value="1"/>
</dbReference>
<keyword evidence="13" id="KW-0865">Zymogen</keyword>
<feature type="active site" evidence="14">
    <location>
        <position position="308"/>
    </location>
</feature>
<keyword evidence="7" id="KW-0165">Cleavage on pair of basic residues</keyword>
<feature type="binding site" evidence="15">
    <location>
        <position position="311"/>
    </location>
    <ligand>
        <name>Zn(2+)</name>
        <dbReference type="ChEBI" id="CHEBI:29105"/>
        <note>catalytic</note>
    </ligand>
</feature>
<evidence type="ECO:0000313" key="18">
    <source>
        <dbReference type="EMBL" id="ESZ97811.1"/>
    </source>
</evidence>
<feature type="domain" description="Lysine-specific metallo-endopeptidase" evidence="17">
    <location>
        <begin position="211"/>
        <end position="344"/>
    </location>
</feature>
<dbReference type="InterPro" id="IPR050414">
    <property type="entry name" value="Fungal_M35_metalloproteases"/>
</dbReference>
<evidence type="ECO:0000256" key="11">
    <source>
        <dbReference type="ARBA" id="ARBA00022833"/>
    </source>
</evidence>
<evidence type="ECO:0000256" key="14">
    <source>
        <dbReference type="PIRSR" id="PIRSR601384-1"/>
    </source>
</evidence>
<proteinExistence type="inferred from homology"/>
<dbReference type="GO" id="GO:0046872">
    <property type="term" value="F:metal ion binding"/>
    <property type="evidence" value="ECO:0007669"/>
    <property type="project" value="UniProtKB-KW"/>
</dbReference>
<dbReference type="AlphaFoldDB" id="W9CPR4"/>
<feature type="binding site" evidence="15">
    <location>
        <position position="317"/>
    </location>
    <ligand>
        <name>Zn(2+)</name>
        <dbReference type="ChEBI" id="CHEBI:29105"/>
        <note>catalytic</note>
    </ligand>
</feature>
<keyword evidence="6 18" id="KW-0645">Protease</keyword>
<dbReference type="SUPFAM" id="SSF55486">
    <property type="entry name" value="Metalloproteases ('zincins'), catalytic domain"/>
    <property type="match status" value="1"/>
</dbReference>
<evidence type="ECO:0000256" key="6">
    <source>
        <dbReference type="ARBA" id="ARBA00022670"/>
    </source>
</evidence>
<dbReference type="STRING" id="1432307.W9CPR4"/>
<keyword evidence="5" id="KW-0964">Secreted</keyword>
<dbReference type="Gene3D" id="3.40.390.10">
    <property type="entry name" value="Collagenase (Catalytic Domain)"/>
    <property type="match status" value="1"/>
</dbReference>
<dbReference type="OrthoDB" id="412874at2759"/>
<evidence type="ECO:0000256" key="1">
    <source>
        <dbReference type="ARBA" id="ARBA00001187"/>
    </source>
</evidence>
<feature type="chain" id="PRO_5007218396" description="deuterolysin" evidence="16">
    <location>
        <begin position="18"/>
        <end position="479"/>
    </location>
</feature>
<dbReference type="Gene3D" id="2.60.40.2970">
    <property type="match status" value="1"/>
</dbReference>
<evidence type="ECO:0000256" key="12">
    <source>
        <dbReference type="ARBA" id="ARBA00023049"/>
    </source>
</evidence>
<accession>W9CPR4</accession>
<dbReference type="GO" id="GO:0005576">
    <property type="term" value="C:extracellular region"/>
    <property type="evidence" value="ECO:0007669"/>
    <property type="project" value="UniProtKB-SubCell"/>
</dbReference>
<dbReference type="Pfam" id="PF14521">
    <property type="entry name" value="Aspzincin_M35"/>
    <property type="match status" value="1"/>
</dbReference>
<comment type="similarity">
    <text evidence="3">Belongs to the peptidase M35 family.</text>
</comment>
<dbReference type="PRINTS" id="PR00768">
    <property type="entry name" value="DEUTEROLYSIN"/>
</dbReference>
<dbReference type="InterPro" id="IPR024079">
    <property type="entry name" value="MetalloPept_cat_dom_sf"/>
</dbReference>
<keyword evidence="12" id="KW-0482">Metalloprotease</keyword>
<evidence type="ECO:0000256" key="7">
    <source>
        <dbReference type="ARBA" id="ARBA00022685"/>
    </source>
</evidence>
<evidence type="ECO:0000256" key="8">
    <source>
        <dbReference type="ARBA" id="ARBA00022723"/>
    </source>
</evidence>
<dbReference type="PANTHER" id="PTHR37016">
    <property type="match status" value="1"/>
</dbReference>
<feature type="signal peptide" evidence="16">
    <location>
        <begin position="1"/>
        <end position="17"/>
    </location>
</feature>
<name>W9CPR4_SCLBF</name>
<dbReference type="HOGENOM" id="CLU_045019_0_0_1"/>
<keyword evidence="11 15" id="KW-0862">Zinc</keyword>
<comment type="cofactor">
    <cofactor evidence="15">
        <name>Zn(2+)</name>
        <dbReference type="ChEBI" id="CHEBI:29105"/>
    </cofactor>
    <text evidence="15">Binds 1 zinc ion per subunit.</text>
</comment>
<evidence type="ECO:0000256" key="13">
    <source>
        <dbReference type="ARBA" id="ARBA00023145"/>
    </source>
</evidence>
<dbReference type="PANTHER" id="PTHR37016:SF5">
    <property type="entry name" value="DEUTEROLYSIN"/>
    <property type="match status" value="1"/>
</dbReference>
<comment type="caution">
    <text evidence="18">The sequence shown here is derived from an EMBL/GenBank/DDBJ whole genome shotgun (WGS) entry which is preliminary data.</text>
</comment>
<gene>
    <name evidence="18" type="ORF">SBOR_1820</name>
</gene>
<keyword evidence="8 15" id="KW-0479">Metal-binding</keyword>
<keyword evidence="9 16" id="KW-0732">Signal</keyword>
<evidence type="ECO:0000256" key="5">
    <source>
        <dbReference type="ARBA" id="ARBA00022525"/>
    </source>
</evidence>
<keyword evidence="19" id="KW-1185">Reference proteome</keyword>
<evidence type="ECO:0000256" key="10">
    <source>
        <dbReference type="ARBA" id="ARBA00022801"/>
    </source>
</evidence>
<dbReference type="GO" id="GO:0004222">
    <property type="term" value="F:metalloendopeptidase activity"/>
    <property type="evidence" value="ECO:0007669"/>
    <property type="project" value="InterPro"/>
</dbReference>
<dbReference type="Proteomes" id="UP000019487">
    <property type="component" value="Unassembled WGS sequence"/>
</dbReference>
<evidence type="ECO:0000313" key="19">
    <source>
        <dbReference type="Proteomes" id="UP000019487"/>
    </source>
</evidence>
<dbReference type="EC" id="3.4.24.39" evidence="4"/>
<sequence>MISKILPVAALAGVAIAASTCPLSVEISGTTDHIAQVAVTNTGAEAITVFKGNTVLSDHATLDLVASANAADLEFKGTYVNYKRTGLNASMFQVIQAGETVTASVNAAKTYNLEGLETVDITAIQGFRYVTGEVAPASIGETTLCGDITSNTVTITPDQSKVSSDLISRSEPASMSRIQKRAVTYSSCSTAQTSSLKTTVSDAITLATNAYTAAGSAADYFTTWFKSTSEETLVRSIYTDVKNVQTKSPKISCTDTYGDCSDGSALLYTVPTANVIVPCPNNGYWGFPEYSSTCADFDYDRAGSLLHEMTHLYGTEDWAYGPAAAKGLSAANAANNADTYEMYAGSTVHPSSLRHTNITYTYTPRNLHIQKKFTLPPTRLLGPLAVLFALSSISPPSTLAAALRKSQSYTWPDLQDLSIHSHYCDKTFQPMKAGYCTITNLMNDPVADKPPSKNYFASVQFQLCSHRTAGQHFHSPDGC</sequence>
<evidence type="ECO:0000256" key="16">
    <source>
        <dbReference type="SAM" id="SignalP"/>
    </source>
</evidence>
<evidence type="ECO:0000256" key="3">
    <source>
        <dbReference type="ARBA" id="ARBA00010279"/>
    </source>
</evidence>
<evidence type="ECO:0000256" key="15">
    <source>
        <dbReference type="PIRSR" id="PIRSR601384-2"/>
    </source>
</evidence>
<evidence type="ECO:0000256" key="2">
    <source>
        <dbReference type="ARBA" id="ARBA00004613"/>
    </source>
</evidence>
<comment type="catalytic activity">
    <reaction evidence="1">
        <text>Preferential cleavage of bonds with hydrophobic residues in P1'. Also 3-Asn-|-Gln-4 and 8-Gly-|-Ser-9 bonds in insulin B chain.</text>
        <dbReference type="EC" id="3.4.24.39"/>
    </reaction>
</comment>
<dbReference type="InterPro" id="IPR001384">
    <property type="entry name" value="Peptidase_M35"/>
</dbReference>
<reference evidence="18 19" key="1">
    <citation type="journal article" date="2014" name="Genome Announc.">
        <title>Draft genome sequence of Sclerotinia borealis, a psychrophilic plant pathogenic fungus.</title>
        <authorList>
            <person name="Mardanov A.V."/>
            <person name="Beletsky A.V."/>
            <person name="Kadnikov V.V."/>
            <person name="Ignatov A.N."/>
            <person name="Ravin N.V."/>
        </authorList>
    </citation>
    <scope>NUCLEOTIDE SEQUENCE [LARGE SCALE GENOMIC DNA]</scope>
    <source>
        <strain evidence="19">F-4157</strain>
    </source>
</reference>
<feature type="binding site" evidence="15">
    <location>
        <position position="307"/>
    </location>
    <ligand>
        <name>Zn(2+)</name>
        <dbReference type="ChEBI" id="CHEBI:29105"/>
        <note>catalytic</note>
    </ligand>
</feature>
<dbReference type="InterPro" id="IPR029463">
    <property type="entry name" value="Lys_MEP"/>
</dbReference>
<dbReference type="EMBL" id="AYSA01000068">
    <property type="protein sequence ID" value="ESZ97811.1"/>
    <property type="molecule type" value="Genomic_DNA"/>
</dbReference>
<dbReference type="GO" id="GO:0006508">
    <property type="term" value="P:proteolysis"/>
    <property type="evidence" value="ECO:0007669"/>
    <property type="project" value="UniProtKB-KW"/>
</dbReference>
<protein>
    <recommendedName>
        <fullName evidence="4">deuterolysin</fullName>
        <ecNumber evidence="4">3.4.24.39</ecNumber>
    </recommendedName>
</protein>
<comment type="subcellular location">
    <subcellularLocation>
        <location evidence="2">Secreted</location>
    </subcellularLocation>
</comment>
<evidence type="ECO:0000259" key="17">
    <source>
        <dbReference type="Pfam" id="PF14521"/>
    </source>
</evidence>
<evidence type="ECO:0000256" key="4">
    <source>
        <dbReference type="ARBA" id="ARBA00012431"/>
    </source>
</evidence>
<keyword evidence="10" id="KW-0378">Hydrolase</keyword>
<organism evidence="18 19">
    <name type="scientific">Sclerotinia borealis (strain F-4128)</name>
    <dbReference type="NCBI Taxonomy" id="1432307"/>
    <lineage>
        <taxon>Eukaryota</taxon>
        <taxon>Fungi</taxon>
        <taxon>Dikarya</taxon>
        <taxon>Ascomycota</taxon>
        <taxon>Pezizomycotina</taxon>
        <taxon>Leotiomycetes</taxon>
        <taxon>Helotiales</taxon>
        <taxon>Sclerotiniaceae</taxon>
        <taxon>Sclerotinia</taxon>
    </lineage>
</organism>